<dbReference type="EMBL" id="DS017001">
    <property type="protein sequence ID" value="KMU87853.1"/>
    <property type="molecule type" value="Genomic_DNA"/>
</dbReference>
<dbReference type="STRING" id="396776.A0A0J8UK38"/>
<dbReference type="Proteomes" id="UP000054563">
    <property type="component" value="Unassembled WGS sequence"/>
</dbReference>
<dbReference type="AlphaFoldDB" id="A0A0J8UK38"/>
<dbReference type="FunFam" id="3.40.30.10:FF:000245">
    <property type="entry name" value="Thioredoxin"/>
    <property type="match status" value="1"/>
</dbReference>
<dbReference type="InterPro" id="IPR036249">
    <property type="entry name" value="Thioredoxin-like_sf"/>
</dbReference>
<dbReference type="SUPFAM" id="SSF52833">
    <property type="entry name" value="Thioredoxin-like"/>
    <property type="match status" value="1"/>
</dbReference>
<dbReference type="eggNOG" id="KOG0907">
    <property type="taxonomic scope" value="Eukaryota"/>
</dbReference>
<dbReference type="Pfam" id="PF00085">
    <property type="entry name" value="Thioredoxin"/>
    <property type="match status" value="1"/>
</dbReference>
<dbReference type="InterPro" id="IPR005746">
    <property type="entry name" value="Thioredoxin"/>
</dbReference>
<evidence type="ECO:0000256" key="2">
    <source>
        <dbReference type="ARBA" id="ARBA00023157"/>
    </source>
</evidence>
<organism evidence="5 6">
    <name type="scientific">Coccidioides immitis H538.4</name>
    <dbReference type="NCBI Taxonomy" id="396776"/>
    <lineage>
        <taxon>Eukaryota</taxon>
        <taxon>Fungi</taxon>
        <taxon>Dikarya</taxon>
        <taxon>Ascomycota</taxon>
        <taxon>Pezizomycotina</taxon>
        <taxon>Eurotiomycetes</taxon>
        <taxon>Eurotiomycetidae</taxon>
        <taxon>Onygenales</taxon>
        <taxon>Onygenaceae</taxon>
        <taxon>Coccidioides</taxon>
    </lineage>
</organism>
<dbReference type="PROSITE" id="PS00194">
    <property type="entry name" value="THIOREDOXIN_1"/>
    <property type="match status" value="1"/>
</dbReference>
<dbReference type="PANTHER" id="PTHR46115">
    <property type="entry name" value="THIOREDOXIN-LIKE PROTEIN 1"/>
    <property type="match status" value="1"/>
</dbReference>
<dbReference type="PRINTS" id="PR00421">
    <property type="entry name" value="THIOREDOXIN"/>
</dbReference>
<dbReference type="VEuPathDB" id="FungiDB:CIHG_05620"/>
<sequence>MAAITSSRAPLLSLLRSRCSPRPPQSTTNRQPVSPLRHPAHPAHPAHPVATAALFRPSTCTVASSLLRVLPSASASLSSSARRTFSTTLPPRFRGTAANMVVTALKDNAAFQAAINPAAVASEGKKLVVVDCFATWCGPCQAIAPKVNEFSEKYPDVAFYKIDVDDAPDVAQELGVRAMPTFVFFKDGQKVDEVLGAVPPALEAAIQKNRA</sequence>
<keyword evidence="2" id="KW-1015">Disulfide bond</keyword>
<dbReference type="GO" id="GO:0015035">
    <property type="term" value="F:protein-disulfide reductase activity"/>
    <property type="evidence" value="ECO:0007669"/>
    <property type="project" value="InterPro"/>
</dbReference>
<feature type="domain" description="Thioredoxin" evidence="4">
    <location>
        <begin position="108"/>
        <end position="211"/>
    </location>
</feature>
<accession>A0A0J8UK38</accession>
<name>A0A0J8UK38_COCIT</name>
<protein>
    <submittedName>
        <fullName evidence="5">Thioredoxin</fullName>
    </submittedName>
</protein>
<dbReference type="Gene3D" id="3.40.30.10">
    <property type="entry name" value="Glutaredoxin"/>
    <property type="match status" value="1"/>
</dbReference>
<dbReference type="OrthoDB" id="10263751at2759"/>
<evidence type="ECO:0000259" key="4">
    <source>
        <dbReference type="PROSITE" id="PS51352"/>
    </source>
</evidence>
<proteinExistence type="inferred from homology"/>
<dbReference type="CDD" id="cd02947">
    <property type="entry name" value="TRX_family"/>
    <property type="match status" value="1"/>
</dbReference>
<evidence type="ECO:0000256" key="3">
    <source>
        <dbReference type="SAM" id="MobiDB-lite"/>
    </source>
</evidence>
<feature type="region of interest" description="Disordered" evidence="3">
    <location>
        <begin position="14"/>
        <end position="45"/>
    </location>
</feature>
<evidence type="ECO:0000256" key="1">
    <source>
        <dbReference type="ARBA" id="ARBA00008987"/>
    </source>
</evidence>
<dbReference type="InterPro" id="IPR013766">
    <property type="entry name" value="Thioredoxin_domain"/>
</dbReference>
<comment type="similarity">
    <text evidence="1">Belongs to the thioredoxin family.</text>
</comment>
<evidence type="ECO:0000313" key="5">
    <source>
        <dbReference type="EMBL" id="KMU87853.1"/>
    </source>
</evidence>
<gene>
    <name evidence="5" type="ORF">CIHG_05620</name>
</gene>
<dbReference type="PROSITE" id="PS51352">
    <property type="entry name" value="THIOREDOXIN_2"/>
    <property type="match status" value="1"/>
</dbReference>
<dbReference type="NCBIfam" id="TIGR01068">
    <property type="entry name" value="thioredoxin"/>
    <property type="match status" value="1"/>
</dbReference>
<reference evidence="6" key="1">
    <citation type="journal article" date="2010" name="Genome Res.">
        <title>Population genomic sequencing of Coccidioides fungi reveals recent hybridization and transposon control.</title>
        <authorList>
            <person name="Neafsey D.E."/>
            <person name="Barker B.M."/>
            <person name="Sharpton T.J."/>
            <person name="Stajich J.E."/>
            <person name="Park D.J."/>
            <person name="Whiston E."/>
            <person name="Hung C.-Y."/>
            <person name="McMahan C."/>
            <person name="White J."/>
            <person name="Sykes S."/>
            <person name="Heiman D."/>
            <person name="Young S."/>
            <person name="Zeng Q."/>
            <person name="Abouelleil A."/>
            <person name="Aftuck L."/>
            <person name="Bessette D."/>
            <person name="Brown A."/>
            <person name="FitzGerald M."/>
            <person name="Lui A."/>
            <person name="Macdonald J.P."/>
            <person name="Priest M."/>
            <person name="Orbach M.J."/>
            <person name="Galgiani J.N."/>
            <person name="Kirkland T.N."/>
            <person name="Cole G.T."/>
            <person name="Birren B.W."/>
            <person name="Henn M.R."/>
            <person name="Taylor J.W."/>
            <person name="Rounsley S.D."/>
        </authorList>
    </citation>
    <scope>NUCLEOTIDE SEQUENCE [LARGE SCALE GENOMIC DNA]</scope>
    <source>
        <strain evidence="6">H538.4</strain>
    </source>
</reference>
<evidence type="ECO:0000313" key="6">
    <source>
        <dbReference type="Proteomes" id="UP000054563"/>
    </source>
</evidence>
<dbReference type="InterPro" id="IPR017937">
    <property type="entry name" value="Thioredoxin_CS"/>
</dbReference>